<evidence type="ECO:0000259" key="1">
    <source>
        <dbReference type="PROSITE" id="PS51186"/>
    </source>
</evidence>
<evidence type="ECO:0000313" key="3">
    <source>
        <dbReference type="Proteomes" id="UP000076863"/>
    </source>
</evidence>
<dbReference type="GO" id="GO:0016747">
    <property type="term" value="F:acyltransferase activity, transferring groups other than amino-acyl groups"/>
    <property type="evidence" value="ECO:0007669"/>
    <property type="project" value="InterPro"/>
</dbReference>
<dbReference type="CDD" id="cd04301">
    <property type="entry name" value="NAT_SF"/>
    <property type="match status" value="1"/>
</dbReference>
<reference evidence="2 3" key="1">
    <citation type="journal article" date="2016" name="Genome Biol. Evol.">
        <title>Divergent and convergent evolution of fungal pathogenicity.</title>
        <authorList>
            <person name="Shang Y."/>
            <person name="Xiao G."/>
            <person name="Zheng P."/>
            <person name="Cen K."/>
            <person name="Zhan S."/>
            <person name="Wang C."/>
        </authorList>
    </citation>
    <scope>NUCLEOTIDE SEQUENCE [LARGE SCALE GENOMIC DNA]</scope>
    <source>
        <strain evidence="2 3">RCEF 3172</strain>
    </source>
</reference>
<keyword evidence="2" id="KW-0808">Transferase</keyword>
<comment type="caution">
    <text evidence="2">The sequence shown here is derived from an EMBL/GenBank/DDBJ whole genome shotgun (WGS) entry which is preliminary data.</text>
</comment>
<dbReference type="InterPro" id="IPR000182">
    <property type="entry name" value="GNAT_dom"/>
</dbReference>
<dbReference type="InterPro" id="IPR052523">
    <property type="entry name" value="Trichothecene_AcTrans"/>
</dbReference>
<keyword evidence="2" id="KW-0012">Acyltransferase</keyword>
<organism evidence="2 3">
    <name type="scientific">Beauveria brongniartii RCEF 3172</name>
    <dbReference type="NCBI Taxonomy" id="1081107"/>
    <lineage>
        <taxon>Eukaryota</taxon>
        <taxon>Fungi</taxon>
        <taxon>Dikarya</taxon>
        <taxon>Ascomycota</taxon>
        <taxon>Pezizomycotina</taxon>
        <taxon>Sordariomycetes</taxon>
        <taxon>Hypocreomycetidae</taxon>
        <taxon>Hypocreales</taxon>
        <taxon>Cordycipitaceae</taxon>
        <taxon>Beauveria</taxon>
        <taxon>Beauveria brongniartii</taxon>
    </lineage>
</organism>
<gene>
    <name evidence="2" type="ORF">BBO_00484</name>
</gene>
<dbReference type="PANTHER" id="PTHR42791:SF17">
    <property type="entry name" value="ACETYLTRANSFERASE, GNAT FAMILY FAMILY (AFU_ORTHOLOGUE AFUA_8G05690)"/>
    <property type="match status" value="1"/>
</dbReference>
<proteinExistence type="predicted"/>
<dbReference type="PROSITE" id="PS51186">
    <property type="entry name" value="GNAT"/>
    <property type="match status" value="1"/>
</dbReference>
<dbReference type="AlphaFoldDB" id="A0A167L567"/>
<dbReference type="Proteomes" id="UP000076863">
    <property type="component" value="Unassembled WGS sequence"/>
</dbReference>
<keyword evidence="3" id="KW-1185">Reference proteome</keyword>
<dbReference type="EMBL" id="AZHA01000001">
    <property type="protein sequence ID" value="OAA52643.1"/>
    <property type="molecule type" value="Genomic_DNA"/>
</dbReference>
<dbReference type="PANTHER" id="PTHR42791">
    <property type="entry name" value="GNAT FAMILY ACETYLTRANSFERASE"/>
    <property type="match status" value="1"/>
</dbReference>
<sequence length="168" mass="19172">MFPARDGIGEEYCTTGWRRLLHHQETCQNGLYPKISVVRDDSVPDKEAAHILYGPAQERWGAPLPGMDMELLHSFYTGMSVQHQTTMGDNPHMYVELVMTHSSFRRRGYARALLQWANKIADELGLPLYLDSGEDLVGLYRSMGYVLQPERLRTSETMVPMIREALKG</sequence>
<dbReference type="Pfam" id="PF00583">
    <property type="entry name" value="Acetyltransf_1"/>
    <property type="match status" value="1"/>
</dbReference>
<name>A0A167L567_9HYPO</name>
<feature type="domain" description="N-acetyltransferase" evidence="1">
    <location>
        <begin position="33"/>
        <end position="166"/>
    </location>
</feature>
<dbReference type="InterPro" id="IPR016181">
    <property type="entry name" value="Acyl_CoA_acyltransferase"/>
</dbReference>
<protein>
    <submittedName>
        <fullName evidence="2">Acyl-CoA N-acyltransferase</fullName>
    </submittedName>
</protein>
<dbReference type="SUPFAM" id="SSF55729">
    <property type="entry name" value="Acyl-CoA N-acyltransferases (Nat)"/>
    <property type="match status" value="1"/>
</dbReference>
<evidence type="ECO:0000313" key="2">
    <source>
        <dbReference type="EMBL" id="OAA52643.1"/>
    </source>
</evidence>
<dbReference type="Gene3D" id="3.40.630.30">
    <property type="match status" value="1"/>
</dbReference>
<accession>A0A167L567</accession>
<dbReference type="OrthoDB" id="2115692at2759"/>